<dbReference type="SUPFAM" id="SSF56112">
    <property type="entry name" value="Protein kinase-like (PK-like)"/>
    <property type="match status" value="1"/>
</dbReference>
<keyword evidence="5" id="KW-0433">Leucine-rich repeat</keyword>
<dbReference type="SUPFAM" id="SSF52058">
    <property type="entry name" value="L domain-like"/>
    <property type="match status" value="1"/>
</dbReference>
<evidence type="ECO:0000256" key="10">
    <source>
        <dbReference type="ARBA" id="ARBA00022741"/>
    </source>
</evidence>
<dbReference type="PANTHER" id="PTHR48005">
    <property type="entry name" value="LEUCINE RICH REPEAT KINASE 2"/>
    <property type="match status" value="1"/>
</dbReference>
<evidence type="ECO:0000256" key="6">
    <source>
        <dbReference type="ARBA" id="ARBA00022679"/>
    </source>
</evidence>
<keyword evidence="14 18" id="KW-0472">Membrane</keyword>
<feature type="binding site" evidence="17">
    <location>
        <position position="196"/>
    </location>
    <ligand>
        <name>ATP</name>
        <dbReference type="ChEBI" id="CHEBI:30616"/>
    </ligand>
</feature>
<dbReference type="AlphaFoldDB" id="A0A9R0TX92"/>
<dbReference type="FunFam" id="3.80.10.10:FF:000722">
    <property type="entry name" value="Leucine-rich repeat receptor-like protein kinase"/>
    <property type="match status" value="1"/>
</dbReference>
<comment type="catalytic activity">
    <reaction evidence="15">
        <text>L-threonyl-[protein] + ATP = O-phospho-L-threonyl-[protein] + ADP + H(+)</text>
        <dbReference type="Rhea" id="RHEA:46608"/>
        <dbReference type="Rhea" id="RHEA-COMP:11060"/>
        <dbReference type="Rhea" id="RHEA-COMP:11605"/>
        <dbReference type="ChEBI" id="CHEBI:15378"/>
        <dbReference type="ChEBI" id="CHEBI:30013"/>
        <dbReference type="ChEBI" id="CHEBI:30616"/>
        <dbReference type="ChEBI" id="CHEBI:61977"/>
        <dbReference type="ChEBI" id="CHEBI:456216"/>
        <dbReference type="EC" id="2.7.11.1"/>
    </reaction>
</comment>
<dbReference type="Gene3D" id="3.30.200.20">
    <property type="entry name" value="Phosphorylase Kinase, domain 1"/>
    <property type="match status" value="1"/>
</dbReference>
<evidence type="ECO:0000256" key="17">
    <source>
        <dbReference type="PROSITE-ProRule" id="PRU10141"/>
    </source>
</evidence>
<organism evidence="19 20">
    <name type="scientific">Triticum turgidum subsp. durum</name>
    <name type="common">Durum wheat</name>
    <name type="synonym">Triticum durum</name>
    <dbReference type="NCBI Taxonomy" id="4567"/>
    <lineage>
        <taxon>Eukaryota</taxon>
        <taxon>Viridiplantae</taxon>
        <taxon>Streptophyta</taxon>
        <taxon>Embryophyta</taxon>
        <taxon>Tracheophyta</taxon>
        <taxon>Spermatophyta</taxon>
        <taxon>Magnoliopsida</taxon>
        <taxon>Liliopsida</taxon>
        <taxon>Poales</taxon>
        <taxon>Poaceae</taxon>
        <taxon>BOP clade</taxon>
        <taxon>Pooideae</taxon>
        <taxon>Triticodae</taxon>
        <taxon>Triticeae</taxon>
        <taxon>Triticinae</taxon>
        <taxon>Triticum</taxon>
    </lineage>
</organism>
<dbReference type="GO" id="GO:0004674">
    <property type="term" value="F:protein serine/threonine kinase activity"/>
    <property type="evidence" value="ECO:0007669"/>
    <property type="project" value="UniProtKB-KW"/>
</dbReference>
<dbReference type="Gene3D" id="3.80.10.10">
    <property type="entry name" value="Ribonuclease Inhibitor"/>
    <property type="match status" value="1"/>
</dbReference>
<name>A0A9R0TX92_TRITD</name>
<comment type="subcellular location">
    <subcellularLocation>
        <location evidence="1">Cell membrane</location>
        <topology evidence="1">Single-pass membrane protein</topology>
    </subcellularLocation>
</comment>
<keyword evidence="12 17" id="KW-0067">ATP-binding</keyword>
<keyword evidence="7 18" id="KW-0812">Transmembrane</keyword>
<dbReference type="EC" id="2.7.11.1" evidence="2"/>
<feature type="transmembrane region" description="Helical" evidence="18">
    <location>
        <begin position="103"/>
        <end position="128"/>
    </location>
</feature>
<keyword evidence="13 18" id="KW-1133">Transmembrane helix</keyword>
<keyword evidence="10 17" id="KW-0547">Nucleotide-binding</keyword>
<evidence type="ECO:0000256" key="13">
    <source>
        <dbReference type="ARBA" id="ARBA00022989"/>
    </source>
</evidence>
<accession>A0A9R0TX92</accession>
<dbReference type="InterPro" id="IPR001611">
    <property type="entry name" value="Leu-rich_rpt"/>
</dbReference>
<dbReference type="PROSITE" id="PS00107">
    <property type="entry name" value="PROTEIN_KINASE_ATP"/>
    <property type="match status" value="1"/>
</dbReference>
<dbReference type="InterPro" id="IPR051420">
    <property type="entry name" value="Ser_Thr_Kinases_DiverseReg"/>
</dbReference>
<keyword evidence="8" id="KW-0732">Signal</keyword>
<evidence type="ECO:0000256" key="1">
    <source>
        <dbReference type="ARBA" id="ARBA00004162"/>
    </source>
</evidence>
<proteinExistence type="predicted"/>
<keyword evidence="4" id="KW-0597">Phosphoprotein</keyword>
<keyword evidence="9" id="KW-0677">Repeat</keyword>
<protein>
    <recommendedName>
        <fullName evidence="2">non-specific serine/threonine protein kinase</fullName>
        <ecNumber evidence="2">2.7.11.1</ecNumber>
    </recommendedName>
</protein>
<evidence type="ECO:0000256" key="16">
    <source>
        <dbReference type="ARBA" id="ARBA00048679"/>
    </source>
</evidence>
<sequence length="201" mass="22334">MLDLSMNSLSGPIPPELGKLEVLMFVNFSHNQFSGAIPVSIASMQSLTMFDVSYNFLEGSIPKGIRNASAEWFLHNKDLCGDLIGISPCNLPLADHRRKHQKIILSIGLPMFAAAISVVVACVIAFFICRKKVSQRTDDVNKRDVFSVWSFDGKMAFEDIINATDNFDEKHCIGEGSSGIVYKAELPDEQVVAVKKLPWRR</sequence>
<dbReference type="Gramene" id="TRITD5Av1G186930.3">
    <property type="protein sequence ID" value="TRITD5Av1G186930.3"/>
    <property type="gene ID" value="TRITD5Av1G186930"/>
</dbReference>
<evidence type="ECO:0000256" key="15">
    <source>
        <dbReference type="ARBA" id="ARBA00047899"/>
    </source>
</evidence>
<evidence type="ECO:0000256" key="2">
    <source>
        <dbReference type="ARBA" id="ARBA00012513"/>
    </source>
</evidence>
<keyword evidence="3" id="KW-0723">Serine/threonine-protein kinase</keyword>
<dbReference type="PANTHER" id="PTHR48005:SF70">
    <property type="entry name" value="MDIS1-INTERACTING RECEPTOR LIKE KINASE 2-LIKE"/>
    <property type="match status" value="1"/>
</dbReference>
<dbReference type="Pfam" id="PF00560">
    <property type="entry name" value="LRR_1"/>
    <property type="match status" value="3"/>
</dbReference>
<evidence type="ECO:0000256" key="18">
    <source>
        <dbReference type="SAM" id="Phobius"/>
    </source>
</evidence>
<evidence type="ECO:0000256" key="12">
    <source>
        <dbReference type="ARBA" id="ARBA00022840"/>
    </source>
</evidence>
<dbReference type="InterPro" id="IPR032675">
    <property type="entry name" value="LRR_dom_sf"/>
</dbReference>
<evidence type="ECO:0000313" key="19">
    <source>
        <dbReference type="EMBL" id="VAI20580.1"/>
    </source>
</evidence>
<evidence type="ECO:0000256" key="8">
    <source>
        <dbReference type="ARBA" id="ARBA00022729"/>
    </source>
</evidence>
<evidence type="ECO:0000256" key="11">
    <source>
        <dbReference type="ARBA" id="ARBA00022777"/>
    </source>
</evidence>
<dbReference type="InterPro" id="IPR017441">
    <property type="entry name" value="Protein_kinase_ATP_BS"/>
</dbReference>
<keyword evidence="11" id="KW-0418">Kinase</keyword>
<evidence type="ECO:0000256" key="9">
    <source>
        <dbReference type="ARBA" id="ARBA00022737"/>
    </source>
</evidence>
<evidence type="ECO:0000256" key="4">
    <source>
        <dbReference type="ARBA" id="ARBA00022553"/>
    </source>
</evidence>
<dbReference type="GO" id="GO:0005524">
    <property type="term" value="F:ATP binding"/>
    <property type="evidence" value="ECO:0007669"/>
    <property type="project" value="UniProtKB-UniRule"/>
</dbReference>
<reference evidence="19 20" key="1">
    <citation type="submission" date="2017-09" db="EMBL/GenBank/DDBJ databases">
        <authorList>
            <consortium name="International Durum Wheat Genome Sequencing Consortium (IDWGSC)"/>
            <person name="Milanesi L."/>
        </authorList>
    </citation>
    <scope>NUCLEOTIDE SEQUENCE [LARGE SCALE GENOMIC DNA]</scope>
    <source>
        <strain evidence="20">cv. Svevo</strain>
    </source>
</reference>
<keyword evidence="20" id="KW-1185">Reference proteome</keyword>
<evidence type="ECO:0000256" key="14">
    <source>
        <dbReference type="ARBA" id="ARBA00023136"/>
    </source>
</evidence>
<dbReference type="EMBL" id="LT934119">
    <property type="protein sequence ID" value="VAI20580.1"/>
    <property type="molecule type" value="Genomic_DNA"/>
</dbReference>
<dbReference type="Proteomes" id="UP000324705">
    <property type="component" value="Chromosome 5A"/>
</dbReference>
<evidence type="ECO:0000256" key="3">
    <source>
        <dbReference type="ARBA" id="ARBA00022527"/>
    </source>
</evidence>
<comment type="catalytic activity">
    <reaction evidence="16">
        <text>L-seryl-[protein] + ATP = O-phospho-L-seryl-[protein] + ADP + H(+)</text>
        <dbReference type="Rhea" id="RHEA:17989"/>
        <dbReference type="Rhea" id="RHEA-COMP:9863"/>
        <dbReference type="Rhea" id="RHEA-COMP:11604"/>
        <dbReference type="ChEBI" id="CHEBI:15378"/>
        <dbReference type="ChEBI" id="CHEBI:29999"/>
        <dbReference type="ChEBI" id="CHEBI:30616"/>
        <dbReference type="ChEBI" id="CHEBI:83421"/>
        <dbReference type="ChEBI" id="CHEBI:456216"/>
        <dbReference type="EC" id="2.7.11.1"/>
    </reaction>
</comment>
<gene>
    <name evidence="19" type="ORF">TRITD_5Av1G186930</name>
</gene>
<keyword evidence="6" id="KW-0808">Transferase</keyword>
<dbReference type="GO" id="GO:0005886">
    <property type="term" value="C:plasma membrane"/>
    <property type="evidence" value="ECO:0007669"/>
    <property type="project" value="UniProtKB-SubCell"/>
</dbReference>
<dbReference type="InterPro" id="IPR011009">
    <property type="entry name" value="Kinase-like_dom_sf"/>
</dbReference>
<evidence type="ECO:0000256" key="7">
    <source>
        <dbReference type="ARBA" id="ARBA00022692"/>
    </source>
</evidence>
<evidence type="ECO:0000256" key="5">
    <source>
        <dbReference type="ARBA" id="ARBA00022614"/>
    </source>
</evidence>
<evidence type="ECO:0000313" key="20">
    <source>
        <dbReference type="Proteomes" id="UP000324705"/>
    </source>
</evidence>